<feature type="compositionally biased region" description="Basic and acidic residues" evidence="1">
    <location>
        <begin position="65"/>
        <end position="74"/>
    </location>
</feature>
<organism evidence="2 3">
    <name type="scientific">Prorocentrum cordatum</name>
    <dbReference type="NCBI Taxonomy" id="2364126"/>
    <lineage>
        <taxon>Eukaryota</taxon>
        <taxon>Sar</taxon>
        <taxon>Alveolata</taxon>
        <taxon>Dinophyceae</taxon>
        <taxon>Prorocentrales</taxon>
        <taxon>Prorocentraceae</taxon>
        <taxon>Prorocentrum</taxon>
    </lineage>
</organism>
<feature type="compositionally biased region" description="Pro residues" evidence="1">
    <location>
        <begin position="80"/>
        <end position="89"/>
    </location>
</feature>
<dbReference type="EMBL" id="CAUYUJ010011437">
    <property type="protein sequence ID" value="CAK0831750.1"/>
    <property type="molecule type" value="Genomic_DNA"/>
</dbReference>
<dbReference type="Proteomes" id="UP001189429">
    <property type="component" value="Unassembled WGS sequence"/>
</dbReference>
<protein>
    <submittedName>
        <fullName evidence="2">Uncharacterized protein</fullName>
    </submittedName>
</protein>
<gene>
    <name evidence="2" type="ORF">PCOR1329_LOCUS30015</name>
</gene>
<reference evidence="2" key="1">
    <citation type="submission" date="2023-10" db="EMBL/GenBank/DDBJ databases">
        <authorList>
            <person name="Chen Y."/>
            <person name="Shah S."/>
            <person name="Dougan E. K."/>
            <person name="Thang M."/>
            <person name="Chan C."/>
        </authorList>
    </citation>
    <scope>NUCLEOTIDE SEQUENCE [LARGE SCALE GENOMIC DNA]</scope>
</reference>
<comment type="caution">
    <text evidence="2">The sequence shown here is derived from an EMBL/GenBank/DDBJ whole genome shotgun (WGS) entry which is preliminary data.</text>
</comment>
<feature type="compositionally biased region" description="Basic and acidic residues" evidence="1">
    <location>
        <begin position="108"/>
        <end position="128"/>
    </location>
</feature>
<evidence type="ECO:0000256" key="1">
    <source>
        <dbReference type="SAM" id="MobiDB-lite"/>
    </source>
</evidence>
<accession>A0ABN9SJ35</accession>
<feature type="compositionally biased region" description="Basic and acidic residues" evidence="1">
    <location>
        <begin position="135"/>
        <end position="146"/>
    </location>
</feature>
<keyword evidence="3" id="KW-1185">Reference proteome</keyword>
<proteinExistence type="predicted"/>
<evidence type="ECO:0000313" key="3">
    <source>
        <dbReference type="Proteomes" id="UP001189429"/>
    </source>
</evidence>
<feature type="non-terminal residue" evidence="2">
    <location>
        <position position="1"/>
    </location>
</feature>
<sequence>RRVACSLHPGSRAASGWSVEGLPAVGGLQTATSARGSLKGAQVDEDVDDDERHGGRDGEGEDEEGGARRERASEEEPFPARVPPGPARPPARTEARLTRRALLPSRALRTEGTRGSERRIEMPAKRENPPPMRPTTRDKSRQCCAS</sequence>
<name>A0ABN9SJ35_9DINO</name>
<evidence type="ECO:0000313" key="2">
    <source>
        <dbReference type="EMBL" id="CAK0831750.1"/>
    </source>
</evidence>
<feature type="region of interest" description="Disordered" evidence="1">
    <location>
        <begin position="32"/>
        <end position="146"/>
    </location>
</feature>